<comment type="caution">
    <text evidence="2">The sequence shown here is derived from an EMBL/GenBank/DDBJ whole genome shotgun (WGS) entry which is preliminary data.</text>
</comment>
<protein>
    <submittedName>
        <fullName evidence="2">Uncharacterized protein</fullName>
    </submittedName>
</protein>
<dbReference type="EMBL" id="JAPEUY010000016">
    <property type="protein sequence ID" value="KAJ4365053.1"/>
    <property type="molecule type" value="Genomic_DNA"/>
</dbReference>
<dbReference type="AlphaFoldDB" id="A0A9W8Y2I7"/>
<gene>
    <name evidence="2" type="ORF">N0V83_008669</name>
</gene>
<feature type="region of interest" description="Disordered" evidence="1">
    <location>
        <begin position="32"/>
        <end position="51"/>
    </location>
</feature>
<reference evidence="2" key="1">
    <citation type="submission" date="2022-10" db="EMBL/GenBank/DDBJ databases">
        <title>Tapping the CABI collections for fungal endophytes: first genome assemblies for Collariella, Neodidymelliopsis, Ascochyta clinopodiicola, Didymella pomorum, Didymosphaeria variabile, Neocosmospora piperis and Neocucurbitaria cava.</title>
        <authorList>
            <person name="Hill R."/>
        </authorList>
    </citation>
    <scope>NUCLEOTIDE SEQUENCE</scope>
    <source>
        <strain evidence="2">IMI 356814</strain>
    </source>
</reference>
<feature type="compositionally biased region" description="Basic and acidic residues" evidence="1">
    <location>
        <begin position="295"/>
        <end position="305"/>
    </location>
</feature>
<feature type="compositionally biased region" description="Basic and acidic residues" evidence="1">
    <location>
        <begin position="32"/>
        <end position="42"/>
    </location>
</feature>
<feature type="compositionally biased region" description="Basic and acidic residues" evidence="1">
    <location>
        <begin position="81"/>
        <end position="90"/>
    </location>
</feature>
<evidence type="ECO:0000256" key="1">
    <source>
        <dbReference type="SAM" id="MobiDB-lite"/>
    </source>
</evidence>
<evidence type="ECO:0000313" key="2">
    <source>
        <dbReference type="EMBL" id="KAJ4365053.1"/>
    </source>
</evidence>
<proteinExistence type="predicted"/>
<feature type="compositionally biased region" description="Polar residues" evidence="1">
    <location>
        <begin position="91"/>
        <end position="102"/>
    </location>
</feature>
<feature type="region of interest" description="Disordered" evidence="1">
    <location>
        <begin position="291"/>
        <end position="315"/>
    </location>
</feature>
<dbReference type="OrthoDB" id="5431456at2759"/>
<dbReference type="Proteomes" id="UP001140560">
    <property type="component" value="Unassembled WGS sequence"/>
</dbReference>
<evidence type="ECO:0000313" key="3">
    <source>
        <dbReference type="Proteomes" id="UP001140560"/>
    </source>
</evidence>
<organism evidence="2 3">
    <name type="scientific">Neocucurbitaria cava</name>
    <dbReference type="NCBI Taxonomy" id="798079"/>
    <lineage>
        <taxon>Eukaryota</taxon>
        <taxon>Fungi</taxon>
        <taxon>Dikarya</taxon>
        <taxon>Ascomycota</taxon>
        <taxon>Pezizomycotina</taxon>
        <taxon>Dothideomycetes</taxon>
        <taxon>Pleosporomycetidae</taxon>
        <taxon>Pleosporales</taxon>
        <taxon>Pleosporineae</taxon>
        <taxon>Cucurbitariaceae</taxon>
        <taxon>Neocucurbitaria</taxon>
    </lineage>
</organism>
<name>A0A9W8Y2I7_9PLEO</name>
<keyword evidence="3" id="KW-1185">Reference proteome</keyword>
<feature type="region of interest" description="Disordered" evidence="1">
    <location>
        <begin position="72"/>
        <end position="113"/>
    </location>
</feature>
<accession>A0A9W8Y2I7</accession>
<sequence length="551" mass="60890">MASKSILETKQDRLNTKFLEVLDNHETEVFKQSREDLDRTDPPLEPLRISSNQSALAGKVVENSSYAAGISEKNRITLKRPNPERPERTEVPNTPTQHSSQLVIPDSAPEDQPQYSVGAGFGTVSPLTKSSQSGSIASSTVLCSVCRKQRIFTKNNSDNVICRNCRNRSLIVAAGKLEIPETPDATPACEAYAEGASATTPSTPGITPKLASTHWFESKLVSSKPSIVKKKVRGGEMTCVSNQPPDPPIESAFIADMPQIADSTEQLFVSKADPGMRSDPSRIDMPVEQISTSSEEARHTIKDTEPSPFTTTKDDLKCNERASSVQAGEPSQDIDQVLKGPVKASQIAPLEVNACSNMHMSASKIPVTSMTERHHELLYMPFERSTLREPQSMLNSNHNIKRETSFYKVFPQEQRLSFEALKPLEKAQKIAEIKARPTRKTLFGSDHRLAHVRRFGRRDIHDESVGAWIPKCSAGTQFALGLDKVVLPADNDEFESLREVFDLPQDAIPMNDGQTELAFRDGTLINGRLPRPRQIYKVGKLFGGELTIRTS</sequence>